<evidence type="ECO:0000256" key="3">
    <source>
        <dbReference type="ARBA" id="ARBA00023274"/>
    </source>
</evidence>
<dbReference type="SUPFAM" id="SSF160369">
    <property type="entry name" value="Ribosomal protein L10-like"/>
    <property type="match status" value="1"/>
</dbReference>
<proteinExistence type="inferred from homology"/>
<dbReference type="KEGG" id="caqa:MICH65_0807"/>
<evidence type="ECO:0000313" key="6">
    <source>
        <dbReference type="EMBL" id="QHO63788.1"/>
    </source>
</evidence>
<dbReference type="InterPro" id="IPR043141">
    <property type="entry name" value="Ribosomal_uL10-like_sf"/>
</dbReference>
<evidence type="ECO:0000256" key="2">
    <source>
        <dbReference type="ARBA" id="ARBA00022980"/>
    </source>
</evidence>
<dbReference type="PROSITE" id="PS01109">
    <property type="entry name" value="RIBOSOMAL_L10"/>
    <property type="match status" value="1"/>
</dbReference>
<accession>A0A857NID4</accession>
<evidence type="ECO:0000256" key="4">
    <source>
        <dbReference type="ARBA" id="ARBA00035202"/>
    </source>
</evidence>
<reference evidence="7" key="1">
    <citation type="journal article" date="2020" name="Microorganisms">
        <title>Complete Genome of a Member of a New Bacterial Lineage in the Microgenomates Group Reveals an Unusual Nucleotide Composition Disparity Between Two Strands of DNA and Limited Metabolic Potential.</title>
        <authorList>
            <person name="Kadnikov V.V."/>
            <person name="Mardanov A.V."/>
            <person name="Beletsky A.V."/>
            <person name="Karnachuk O.V."/>
            <person name="Ravin N.V."/>
        </authorList>
    </citation>
    <scope>NUCLEOTIDE SEQUENCE [LARGE SCALE GENOMIC DNA]</scope>
</reference>
<dbReference type="CDD" id="cd05797">
    <property type="entry name" value="Ribosomal_L10"/>
    <property type="match status" value="1"/>
</dbReference>
<dbReference type="InterPro" id="IPR002363">
    <property type="entry name" value="Ribosomal_uL10_CS_bac"/>
</dbReference>
<comment type="function">
    <text evidence="5">Forms part of the ribosomal stalk, playing a central role in the interaction of the ribosome with GTP-bound translation factors.</text>
</comment>
<dbReference type="GO" id="GO:0006412">
    <property type="term" value="P:translation"/>
    <property type="evidence" value="ECO:0007669"/>
    <property type="project" value="UniProtKB-UniRule"/>
</dbReference>
<comment type="subunit">
    <text evidence="5">Part of the ribosomal stalk of the 50S ribosomal subunit. The N-terminus interacts with L11 and the large rRNA to form the base of the stalk. The C-terminus forms an elongated spine to which L12 dimers bind in a sequential fashion forming a multimeric L10(L12)X complex.</text>
</comment>
<keyword evidence="2 5" id="KW-0689">Ribosomal protein</keyword>
<dbReference type="Pfam" id="PF00466">
    <property type="entry name" value="Ribosomal_L10"/>
    <property type="match status" value="1"/>
</dbReference>
<evidence type="ECO:0000256" key="1">
    <source>
        <dbReference type="ARBA" id="ARBA00008889"/>
    </source>
</evidence>
<dbReference type="Gene3D" id="6.10.250.290">
    <property type="match status" value="1"/>
</dbReference>
<sequence>MPSLKNQQQLDQLQQALSQSKAAILVDYAGMSVHNINQLRAQVKSTGGHFNVVKNSLLALALKDRLNDLSEDALKALEGPTALLLSSADDPVSPAKALAKFISNNDLPSIKIGVLDNKILSISEVENLAKLPGREELLGQLVAQLNAPIYGFAQVLRANLQNLVFALNAVKLQKEAAA</sequence>
<dbReference type="GO" id="GO:0015934">
    <property type="term" value="C:large ribosomal subunit"/>
    <property type="evidence" value="ECO:0007669"/>
    <property type="project" value="InterPro"/>
</dbReference>
<evidence type="ECO:0000313" key="7">
    <source>
        <dbReference type="Proteomes" id="UP000463983"/>
    </source>
</evidence>
<dbReference type="InterPro" id="IPR047865">
    <property type="entry name" value="Ribosomal_uL10_bac_type"/>
</dbReference>
<keyword evidence="5" id="KW-0694">RNA-binding</keyword>
<dbReference type="AlphaFoldDB" id="A0A857NID4"/>
<dbReference type="Gene3D" id="3.30.70.1730">
    <property type="match status" value="1"/>
</dbReference>
<organism evidence="6 7">
    <name type="scientific">Candidatus Chazhemtobacterium aquaticus</name>
    <dbReference type="NCBI Taxonomy" id="2715735"/>
    <lineage>
        <taxon>Bacteria</taxon>
        <taxon>Candidatus Chazhemtobacteraceae</taxon>
        <taxon>Candidatus Chazhemtobacterium</taxon>
    </lineage>
</organism>
<keyword evidence="5" id="KW-0699">rRNA-binding</keyword>
<dbReference type="GO" id="GO:0003735">
    <property type="term" value="F:structural constituent of ribosome"/>
    <property type="evidence" value="ECO:0007669"/>
    <property type="project" value="InterPro"/>
</dbReference>
<keyword evidence="3 5" id="KW-0687">Ribonucleoprotein</keyword>
<name>A0A857NID4_9BACT</name>
<dbReference type="RefSeq" id="WP_161932146.1">
    <property type="nucleotide sequence ID" value="NZ_CP047901.1"/>
</dbReference>
<gene>
    <name evidence="5" type="primary">rplJ</name>
    <name evidence="6" type="ORF">MICH65_0807</name>
</gene>
<evidence type="ECO:0000256" key="5">
    <source>
        <dbReference type="HAMAP-Rule" id="MF_00362"/>
    </source>
</evidence>
<dbReference type="InterPro" id="IPR022973">
    <property type="entry name" value="Ribosomal_uL10_bac"/>
</dbReference>
<dbReference type="EMBL" id="CP047901">
    <property type="protein sequence ID" value="QHO63788.1"/>
    <property type="molecule type" value="Genomic_DNA"/>
</dbReference>
<dbReference type="HAMAP" id="MF_00362">
    <property type="entry name" value="Ribosomal_uL10"/>
    <property type="match status" value="1"/>
</dbReference>
<dbReference type="GO" id="GO:0070180">
    <property type="term" value="F:large ribosomal subunit rRNA binding"/>
    <property type="evidence" value="ECO:0007669"/>
    <property type="project" value="UniProtKB-UniRule"/>
</dbReference>
<dbReference type="NCBIfam" id="NF000955">
    <property type="entry name" value="PRK00099.1-1"/>
    <property type="match status" value="1"/>
</dbReference>
<dbReference type="PANTHER" id="PTHR11560">
    <property type="entry name" value="39S RIBOSOMAL PROTEIN L10, MITOCHONDRIAL"/>
    <property type="match status" value="1"/>
</dbReference>
<comment type="similarity">
    <text evidence="1 5">Belongs to the universal ribosomal protein uL10 family.</text>
</comment>
<protein>
    <recommendedName>
        <fullName evidence="4 5">Large ribosomal subunit protein uL10</fullName>
    </recommendedName>
</protein>
<keyword evidence="7" id="KW-1185">Reference proteome</keyword>
<dbReference type="Proteomes" id="UP000463983">
    <property type="component" value="Chromosome"/>
</dbReference>
<dbReference type="InterPro" id="IPR001790">
    <property type="entry name" value="Ribosomal_uL10"/>
</dbReference>